<dbReference type="SUPFAM" id="SSF57667">
    <property type="entry name" value="beta-beta-alpha zinc fingers"/>
    <property type="match status" value="1"/>
</dbReference>
<keyword evidence="7" id="KW-0539">Nucleus</keyword>
<evidence type="ECO:0000256" key="5">
    <source>
        <dbReference type="ARBA" id="ARBA00022833"/>
    </source>
</evidence>
<dbReference type="AlphaFoldDB" id="A0A6P7H1Z5"/>
<evidence type="ECO:0000256" key="6">
    <source>
        <dbReference type="ARBA" id="ARBA00023125"/>
    </source>
</evidence>
<sequence length="207" mass="24425">MEVKQEVNEYTCKEEIDNEEADALFDTFKIEINEEPQRESTKDAFDFVLKEDLIKIEKYEDTLLEKRETNENSYLQNENKMEIVETPTTEHSSYERNYVSSQVEEKTLNQNMKVEIGQSSYKCEICFKQFGNASNLKRHLRVHTGEKPYKCEICFKQYSGAGSLKIHLRIVPLRDYDRECNVYGFMAVNEVVIVKICYCRVFEIPYA</sequence>
<evidence type="ECO:0000256" key="4">
    <source>
        <dbReference type="ARBA" id="ARBA00022771"/>
    </source>
</evidence>
<dbReference type="GO" id="GO:0005634">
    <property type="term" value="C:nucleus"/>
    <property type="evidence" value="ECO:0007669"/>
    <property type="project" value="UniProtKB-SubCell"/>
</dbReference>
<dbReference type="InParanoid" id="A0A6P7H1Z5"/>
<keyword evidence="3" id="KW-0677">Repeat</keyword>
<comment type="subcellular location">
    <subcellularLocation>
        <location evidence="1">Nucleus</location>
    </subcellularLocation>
</comment>
<keyword evidence="6" id="KW-0238">DNA-binding</keyword>
<evidence type="ECO:0000313" key="10">
    <source>
        <dbReference type="RefSeq" id="XP_028150095.1"/>
    </source>
</evidence>
<dbReference type="RefSeq" id="XP_028150095.1">
    <property type="nucleotide sequence ID" value="XM_028294294.1"/>
</dbReference>
<dbReference type="PANTHER" id="PTHR16515:SF49">
    <property type="entry name" value="GASTRULA ZINC FINGER PROTEIN XLCGF49.1-LIKE-RELATED"/>
    <property type="match status" value="1"/>
</dbReference>
<protein>
    <submittedName>
        <fullName evidence="10">Zinc finger protein 570-like</fullName>
    </submittedName>
</protein>
<dbReference type="GO" id="GO:0003677">
    <property type="term" value="F:DNA binding"/>
    <property type="evidence" value="ECO:0007669"/>
    <property type="project" value="UniProtKB-KW"/>
</dbReference>
<dbReference type="FunFam" id="3.30.160.60:FF:002212">
    <property type="entry name" value="Zinc finger protein 672"/>
    <property type="match status" value="1"/>
</dbReference>
<reference evidence="10" key="1">
    <citation type="submission" date="2025-08" db="UniProtKB">
        <authorList>
            <consortium name="RefSeq"/>
        </authorList>
    </citation>
    <scope>IDENTIFICATION</scope>
    <source>
        <tissue evidence="10">Whole insect</tissue>
    </source>
</reference>
<dbReference type="InterPro" id="IPR013087">
    <property type="entry name" value="Znf_C2H2_type"/>
</dbReference>
<proteinExistence type="predicted"/>
<dbReference type="SMART" id="SM00355">
    <property type="entry name" value="ZnF_C2H2"/>
    <property type="match status" value="2"/>
</dbReference>
<keyword evidence="2" id="KW-0479">Metal-binding</keyword>
<name>A0A6P7H1Z5_DIAVI</name>
<dbReference type="PANTHER" id="PTHR16515">
    <property type="entry name" value="PR DOMAIN ZINC FINGER PROTEIN"/>
    <property type="match status" value="1"/>
</dbReference>
<keyword evidence="4 8" id="KW-0863">Zinc-finger</keyword>
<evidence type="ECO:0000256" key="8">
    <source>
        <dbReference type="PROSITE-ProRule" id="PRU00042"/>
    </source>
</evidence>
<dbReference type="GO" id="GO:0008270">
    <property type="term" value="F:zinc ion binding"/>
    <property type="evidence" value="ECO:0007669"/>
    <property type="project" value="UniProtKB-KW"/>
</dbReference>
<organism evidence="10">
    <name type="scientific">Diabrotica virgifera virgifera</name>
    <name type="common">western corn rootworm</name>
    <dbReference type="NCBI Taxonomy" id="50390"/>
    <lineage>
        <taxon>Eukaryota</taxon>
        <taxon>Metazoa</taxon>
        <taxon>Ecdysozoa</taxon>
        <taxon>Arthropoda</taxon>
        <taxon>Hexapoda</taxon>
        <taxon>Insecta</taxon>
        <taxon>Pterygota</taxon>
        <taxon>Neoptera</taxon>
        <taxon>Endopterygota</taxon>
        <taxon>Coleoptera</taxon>
        <taxon>Polyphaga</taxon>
        <taxon>Cucujiformia</taxon>
        <taxon>Chrysomeloidea</taxon>
        <taxon>Chrysomelidae</taxon>
        <taxon>Galerucinae</taxon>
        <taxon>Diabroticina</taxon>
        <taxon>Diabroticites</taxon>
        <taxon>Diabrotica</taxon>
    </lineage>
</organism>
<dbReference type="PROSITE" id="PS00028">
    <property type="entry name" value="ZINC_FINGER_C2H2_1"/>
    <property type="match status" value="1"/>
</dbReference>
<evidence type="ECO:0000259" key="9">
    <source>
        <dbReference type="PROSITE" id="PS50157"/>
    </source>
</evidence>
<dbReference type="GO" id="GO:0010468">
    <property type="term" value="P:regulation of gene expression"/>
    <property type="evidence" value="ECO:0007669"/>
    <property type="project" value="TreeGrafter"/>
</dbReference>
<dbReference type="InterPro" id="IPR036236">
    <property type="entry name" value="Znf_C2H2_sf"/>
</dbReference>
<dbReference type="InterPro" id="IPR050331">
    <property type="entry name" value="Zinc_finger"/>
</dbReference>
<feature type="domain" description="C2H2-type" evidence="9">
    <location>
        <begin position="121"/>
        <end position="148"/>
    </location>
</feature>
<evidence type="ECO:0000256" key="7">
    <source>
        <dbReference type="ARBA" id="ARBA00023242"/>
    </source>
</evidence>
<dbReference type="FunFam" id="3.30.160.60:FF:000264">
    <property type="entry name" value="Zinc finger protein 236"/>
    <property type="match status" value="1"/>
</dbReference>
<gene>
    <name evidence="10" type="primary">LOC114343460</name>
</gene>
<dbReference type="Pfam" id="PF00096">
    <property type="entry name" value="zf-C2H2"/>
    <property type="match status" value="2"/>
</dbReference>
<evidence type="ECO:0000256" key="3">
    <source>
        <dbReference type="ARBA" id="ARBA00022737"/>
    </source>
</evidence>
<evidence type="ECO:0000256" key="2">
    <source>
        <dbReference type="ARBA" id="ARBA00022723"/>
    </source>
</evidence>
<dbReference type="Gene3D" id="3.30.160.60">
    <property type="entry name" value="Classic Zinc Finger"/>
    <property type="match status" value="2"/>
</dbReference>
<keyword evidence="5" id="KW-0862">Zinc</keyword>
<dbReference type="PROSITE" id="PS50157">
    <property type="entry name" value="ZINC_FINGER_C2H2_2"/>
    <property type="match status" value="1"/>
</dbReference>
<evidence type="ECO:0000256" key="1">
    <source>
        <dbReference type="ARBA" id="ARBA00004123"/>
    </source>
</evidence>
<accession>A0A6P7H1Z5</accession>